<dbReference type="EMBL" id="ML739060">
    <property type="protein sequence ID" value="KAE8355026.1"/>
    <property type="molecule type" value="Genomic_DNA"/>
</dbReference>
<evidence type="ECO:0000256" key="1">
    <source>
        <dbReference type="SAM" id="MobiDB-lite"/>
    </source>
</evidence>
<gene>
    <name evidence="2" type="ORF">BDV28DRAFT_163647</name>
</gene>
<accession>A0A5N6ZDP4</accession>
<proteinExistence type="predicted"/>
<feature type="region of interest" description="Disordered" evidence="1">
    <location>
        <begin position="1"/>
        <end position="36"/>
    </location>
</feature>
<reference evidence="3" key="1">
    <citation type="submission" date="2019-04" db="EMBL/GenBank/DDBJ databases">
        <title>Friends and foes A comparative genomics studyof 23 Aspergillus species from section Flavi.</title>
        <authorList>
            <consortium name="DOE Joint Genome Institute"/>
            <person name="Kjaerbolling I."/>
            <person name="Vesth T."/>
            <person name="Frisvad J.C."/>
            <person name="Nybo J.L."/>
            <person name="Theobald S."/>
            <person name="Kildgaard S."/>
            <person name="Isbrandt T."/>
            <person name="Kuo A."/>
            <person name="Sato A."/>
            <person name="Lyhne E.K."/>
            <person name="Kogle M.E."/>
            <person name="Wiebenga A."/>
            <person name="Kun R.S."/>
            <person name="Lubbers R.J."/>
            <person name="Makela M.R."/>
            <person name="Barry K."/>
            <person name="Chovatia M."/>
            <person name="Clum A."/>
            <person name="Daum C."/>
            <person name="Haridas S."/>
            <person name="He G."/>
            <person name="LaButti K."/>
            <person name="Lipzen A."/>
            <person name="Mondo S."/>
            <person name="Riley R."/>
            <person name="Salamov A."/>
            <person name="Simmons B.A."/>
            <person name="Magnuson J.K."/>
            <person name="Henrissat B."/>
            <person name="Mortensen U.H."/>
            <person name="Larsen T.O."/>
            <person name="Devries R.P."/>
            <person name="Grigoriev I.V."/>
            <person name="Machida M."/>
            <person name="Baker S.E."/>
            <person name="Andersen M.R."/>
        </authorList>
    </citation>
    <scope>NUCLEOTIDE SEQUENCE [LARGE SCALE GENOMIC DNA]</scope>
    <source>
        <strain evidence="3">CBS 553.77</strain>
    </source>
</reference>
<feature type="region of interest" description="Disordered" evidence="1">
    <location>
        <begin position="64"/>
        <end position="91"/>
    </location>
</feature>
<evidence type="ECO:0000313" key="3">
    <source>
        <dbReference type="Proteomes" id="UP000327118"/>
    </source>
</evidence>
<sequence length="418" mass="47109">MGQWTQRNPEDRSSSSEIPVFDCLGDSPTAESDTAAPRHRVRFILPTSSSHSPGTVAETIFYPGQPTNIDETSLHTPTRRPFVPGHRRRSTHVTRQDLDRFRREVFGIETSGFGFEDESSLPAVDPSIDPQLETLNREFEAVSLSMNSGSAPETVAFSSYVDNADNQSNMTNVPRPPMSPAMSHTPSQVNGAGIAGMNAGIPMNAGHQMDLHHLYDMVLELSEVLKNNRHMTQSIVSSAEDIMRRSTSDGAPPNWQQVNGEMPASRITELERALAREKRLNELLRNEQIENTKLIGEYEQAVGNMVEQIRNYCQNNNMHYLAQKRHYNNLLQAERDAHLESRLDRDYWHAQAMKCAEMIRTAYRLRCEEENVPVRIIAGLQNEVRAYRNALGMEPEKPEDEYGWEVLKDVPGGPVPGE</sequence>
<feature type="compositionally biased region" description="Polar residues" evidence="1">
    <location>
        <begin position="65"/>
        <end position="76"/>
    </location>
</feature>
<dbReference type="PANTHER" id="PTHR39472">
    <property type="entry name" value="EXPRESSED PROTEIN"/>
    <property type="match status" value="1"/>
</dbReference>
<dbReference type="AlphaFoldDB" id="A0A5N6ZDP4"/>
<name>A0A5N6ZDP4_9EURO</name>
<organism evidence="2 3">
    <name type="scientific">Aspergillus coremiiformis</name>
    <dbReference type="NCBI Taxonomy" id="138285"/>
    <lineage>
        <taxon>Eukaryota</taxon>
        <taxon>Fungi</taxon>
        <taxon>Dikarya</taxon>
        <taxon>Ascomycota</taxon>
        <taxon>Pezizomycotina</taxon>
        <taxon>Eurotiomycetes</taxon>
        <taxon>Eurotiomycetidae</taxon>
        <taxon>Eurotiales</taxon>
        <taxon>Aspergillaceae</taxon>
        <taxon>Aspergillus</taxon>
        <taxon>Aspergillus subgen. Circumdati</taxon>
    </lineage>
</organism>
<dbReference type="PANTHER" id="PTHR39472:SF1">
    <property type="entry name" value="EXPRESSED PROTEIN"/>
    <property type="match status" value="1"/>
</dbReference>
<dbReference type="Proteomes" id="UP000327118">
    <property type="component" value="Unassembled WGS sequence"/>
</dbReference>
<protein>
    <submittedName>
        <fullName evidence="2">Uncharacterized protein</fullName>
    </submittedName>
</protein>
<keyword evidence="3" id="KW-1185">Reference proteome</keyword>
<dbReference type="OrthoDB" id="21214at2759"/>
<evidence type="ECO:0000313" key="2">
    <source>
        <dbReference type="EMBL" id="KAE8355026.1"/>
    </source>
</evidence>